<dbReference type="PANTHER" id="PTHR43701:SF2">
    <property type="entry name" value="MEMBRANE TRANSPORTER PROTEIN YJNA-RELATED"/>
    <property type="match status" value="1"/>
</dbReference>
<keyword evidence="7" id="KW-1185">Reference proteome</keyword>
<proteinExistence type="inferred from homology"/>
<keyword evidence="3 5" id="KW-1133">Transmembrane helix</keyword>
<evidence type="ECO:0000256" key="5">
    <source>
        <dbReference type="RuleBase" id="RU363041"/>
    </source>
</evidence>
<keyword evidence="2 5" id="KW-0812">Transmembrane</keyword>
<keyword evidence="4 5" id="KW-0472">Membrane</keyword>
<dbReference type="Proteomes" id="UP000759443">
    <property type="component" value="Unassembled WGS sequence"/>
</dbReference>
<dbReference type="InterPro" id="IPR051598">
    <property type="entry name" value="TSUP/Inactive_protease-like"/>
</dbReference>
<feature type="transmembrane region" description="Helical" evidence="5">
    <location>
        <begin position="195"/>
        <end position="218"/>
    </location>
</feature>
<evidence type="ECO:0000256" key="2">
    <source>
        <dbReference type="ARBA" id="ARBA00022692"/>
    </source>
</evidence>
<organism evidence="6 7">
    <name type="scientific">Rhizobium halophytocola</name>
    <dbReference type="NCBI Taxonomy" id="735519"/>
    <lineage>
        <taxon>Bacteria</taxon>
        <taxon>Pseudomonadati</taxon>
        <taxon>Pseudomonadota</taxon>
        <taxon>Alphaproteobacteria</taxon>
        <taxon>Hyphomicrobiales</taxon>
        <taxon>Rhizobiaceae</taxon>
        <taxon>Rhizobium/Agrobacterium group</taxon>
        <taxon>Rhizobium</taxon>
    </lineage>
</organism>
<comment type="caution">
    <text evidence="6">The sequence shown here is derived from an EMBL/GenBank/DDBJ whole genome shotgun (WGS) entry which is preliminary data.</text>
</comment>
<feature type="transmembrane region" description="Helical" evidence="5">
    <location>
        <begin position="36"/>
        <end position="58"/>
    </location>
</feature>
<reference evidence="6 7" key="1">
    <citation type="submission" date="2021-03" db="EMBL/GenBank/DDBJ databases">
        <title>Genomic Encyclopedia of Type Strains, Phase IV (KMG-IV): sequencing the most valuable type-strain genomes for metagenomic binning, comparative biology and taxonomic classification.</title>
        <authorList>
            <person name="Goeker M."/>
        </authorList>
    </citation>
    <scope>NUCLEOTIDE SEQUENCE [LARGE SCALE GENOMIC DNA]</scope>
    <source>
        <strain evidence="6 7">DSM 21600</strain>
    </source>
</reference>
<dbReference type="RefSeq" id="WP_209943739.1">
    <property type="nucleotide sequence ID" value="NZ_JAGGJU010000003.1"/>
</dbReference>
<dbReference type="Pfam" id="PF01925">
    <property type="entry name" value="TauE"/>
    <property type="match status" value="1"/>
</dbReference>
<feature type="transmembrane region" description="Helical" evidence="5">
    <location>
        <begin position="105"/>
        <end position="127"/>
    </location>
</feature>
<dbReference type="PANTHER" id="PTHR43701">
    <property type="entry name" value="MEMBRANE TRANSPORTER PROTEIN MJ0441-RELATED"/>
    <property type="match status" value="1"/>
</dbReference>
<feature type="transmembrane region" description="Helical" evidence="5">
    <location>
        <begin position="9"/>
        <end position="30"/>
    </location>
</feature>
<dbReference type="EMBL" id="JAGGJU010000003">
    <property type="protein sequence ID" value="MBP1850130.1"/>
    <property type="molecule type" value="Genomic_DNA"/>
</dbReference>
<accession>A0ABS4DWT7</accession>
<evidence type="ECO:0000256" key="3">
    <source>
        <dbReference type="ARBA" id="ARBA00022989"/>
    </source>
</evidence>
<gene>
    <name evidence="6" type="ORF">J2Z17_001551</name>
</gene>
<name>A0ABS4DWT7_9HYPH</name>
<evidence type="ECO:0000256" key="4">
    <source>
        <dbReference type="ARBA" id="ARBA00023136"/>
    </source>
</evidence>
<dbReference type="InterPro" id="IPR002781">
    <property type="entry name" value="TM_pro_TauE-like"/>
</dbReference>
<comment type="subcellular location">
    <subcellularLocation>
        <location evidence="5">Cell membrane</location>
        <topology evidence="5">Multi-pass membrane protein</topology>
    </subcellularLocation>
    <subcellularLocation>
        <location evidence="1">Membrane</location>
        <topology evidence="1">Multi-pass membrane protein</topology>
    </subcellularLocation>
</comment>
<feature type="transmembrane region" description="Helical" evidence="5">
    <location>
        <begin position="252"/>
        <end position="271"/>
    </location>
</feature>
<evidence type="ECO:0000256" key="1">
    <source>
        <dbReference type="ARBA" id="ARBA00004141"/>
    </source>
</evidence>
<feature type="transmembrane region" description="Helical" evidence="5">
    <location>
        <begin position="78"/>
        <end position="99"/>
    </location>
</feature>
<feature type="transmembrane region" description="Helical" evidence="5">
    <location>
        <begin position="225"/>
        <end position="246"/>
    </location>
</feature>
<evidence type="ECO:0000313" key="6">
    <source>
        <dbReference type="EMBL" id="MBP1850130.1"/>
    </source>
</evidence>
<comment type="similarity">
    <text evidence="5">Belongs to the 4-toluene sulfonate uptake permease (TSUP) (TC 2.A.102) family.</text>
</comment>
<keyword evidence="5" id="KW-1003">Cell membrane</keyword>
<sequence length="272" mass="28177">MSFIDTFEPLYSVTGFFVGLLVGVTGVGGASLMTPLLVLFFGVHPVMAVGTDLLYAAITKTAGAAVHHRHGQIHWRMVGLLAAGSIPAAAVTLFLMSGVDRHSVQAVSLLTGALGWMLLLTALVLLLGRRISTFSLAGRPGSAKSLSAKPMSATRIAALTVLLGLFLGVVVTMTSVGAGAIGVTVLLLLYRMIPIQGIVGSDIAHAIPLTLVGGIGYWMIGEINWILLVSLLIGSVPGIILGSSIAPRMPELIVRRVLAATLILVGAKMILG</sequence>
<feature type="transmembrane region" description="Helical" evidence="5">
    <location>
        <begin position="156"/>
        <end position="189"/>
    </location>
</feature>
<protein>
    <recommendedName>
        <fullName evidence="5">Probable membrane transporter protein</fullName>
    </recommendedName>
</protein>
<evidence type="ECO:0000313" key="7">
    <source>
        <dbReference type="Proteomes" id="UP000759443"/>
    </source>
</evidence>